<feature type="transmembrane region" description="Helical" evidence="5">
    <location>
        <begin position="57"/>
        <end position="76"/>
    </location>
</feature>
<evidence type="ECO:0000259" key="6">
    <source>
        <dbReference type="Pfam" id="PF13515"/>
    </source>
</evidence>
<evidence type="ECO:0000256" key="1">
    <source>
        <dbReference type="ARBA" id="ARBA00004141"/>
    </source>
</evidence>
<evidence type="ECO:0000256" key="4">
    <source>
        <dbReference type="ARBA" id="ARBA00023136"/>
    </source>
</evidence>
<feature type="domain" description="Integral membrane bound transporter" evidence="6">
    <location>
        <begin position="22"/>
        <end position="143"/>
    </location>
</feature>
<proteinExistence type="predicted"/>
<feature type="transmembrane region" description="Helical" evidence="5">
    <location>
        <begin position="82"/>
        <end position="100"/>
    </location>
</feature>
<dbReference type="Proteomes" id="UP000003688">
    <property type="component" value="Unassembled WGS sequence"/>
</dbReference>
<keyword evidence="4 5" id="KW-0472">Membrane</keyword>
<reference evidence="7 8" key="1">
    <citation type="journal article" date="2011" name="J. Bacteriol.">
        <title>Genome sequence of 'Pedosphaera parvula' Ellin514, an aerobic Verrucomicrobial isolate from pasture soil.</title>
        <authorList>
            <person name="Kant R."/>
            <person name="van Passel M.W."/>
            <person name="Sangwan P."/>
            <person name="Palva A."/>
            <person name="Lucas S."/>
            <person name="Copeland A."/>
            <person name="Lapidus A."/>
            <person name="Glavina Del Rio T."/>
            <person name="Dalin E."/>
            <person name="Tice H."/>
            <person name="Bruce D."/>
            <person name="Goodwin L."/>
            <person name="Pitluck S."/>
            <person name="Chertkov O."/>
            <person name="Larimer F.W."/>
            <person name="Land M.L."/>
            <person name="Hauser L."/>
            <person name="Brettin T.S."/>
            <person name="Detter J.C."/>
            <person name="Han S."/>
            <person name="de Vos W.M."/>
            <person name="Janssen P.H."/>
            <person name="Smidt H."/>
        </authorList>
    </citation>
    <scope>NUCLEOTIDE SEQUENCE [LARGE SCALE GENOMIC DNA]</scope>
    <source>
        <strain evidence="7 8">Ellin514</strain>
    </source>
</reference>
<sequence precursor="true">MRSGHLHALIFSTKAALSAVLAVYVCAPFHLHAIGWAAVSAVIVTQPKLHPSLRASLLRFVANLIGALVGAALFTLLGHNVLAMAIGIILTGIACHFTRINEVNRSAFAAVVIVVLSGGAVPGSGPLDRVFAVMVGCVAALLVGYIFDKSSRRLFPLSREPDLPEKTVSGPSNHAD</sequence>
<comment type="subcellular location">
    <subcellularLocation>
        <location evidence="1">Membrane</location>
        <topology evidence="1">Multi-pass membrane protein</topology>
    </subcellularLocation>
</comment>
<evidence type="ECO:0000313" key="7">
    <source>
        <dbReference type="EMBL" id="EEF59682.1"/>
    </source>
</evidence>
<protein>
    <submittedName>
        <fullName evidence="7">Membrane protein-like protein</fullName>
    </submittedName>
</protein>
<keyword evidence="2 5" id="KW-0812">Transmembrane</keyword>
<dbReference type="EMBL" id="ABOX02000025">
    <property type="protein sequence ID" value="EEF59682.1"/>
    <property type="molecule type" value="Genomic_DNA"/>
</dbReference>
<accession>B9XKL2</accession>
<name>B9XKL2_PEDPL</name>
<evidence type="ECO:0000256" key="5">
    <source>
        <dbReference type="SAM" id="Phobius"/>
    </source>
</evidence>
<gene>
    <name evidence="7" type="ORF">Cflav_PD2671</name>
</gene>
<feature type="transmembrane region" description="Helical" evidence="5">
    <location>
        <begin position="20"/>
        <end position="45"/>
    </location>
</feature>
<feature type="transmembrane region" description="Helical" evidence="5">
    <location>
        <begin position="107"/>
        <end position="124"/>
    </location>
</feature>
<dbReference type="InterPro" id="IPR049453">
    <property type="entry name" value="Memb_transporter_dom"/>
</dbReference>
<dbReference type="GO" id="GO:0016020">
    <property type="term" value="C:membrane"/>
    <property type="evidence" value="ECO:0007669"/>
    <property type="project" value="UniProtKB-SubCell"/>
</dbReference>
<organism evidence="7 8">
    <name type="scientific">Pedosphaera parvula (strain Ellin514)</name>
    <dbReference type="NCBI Taxonomy" id="320771"/>
    <lineage>
        <taxon>Bacteria</taxon>
        <taxon>Pseudomonadati</taxon>
        <taxon>Verrucomicrobiota</taxon>
        <taxon>Pedosphaerae</taxon>
        <taxon>Pedosphaerales</taxon>
        <taxon>Pedosphaeraceae</taxon>
        <taxon>Pedosphaera</taxon>
    </lineage>
</organism>
<keyword evidence="8" id="KW-1185">Reference proteome</keyword>
<evidence type="ECO:0000256" key="3">
    <source>
        <dbReference type="ARBA" id="ARBA00022989"/>
    </source>
</evidence>
<dbReference type="AlphaFoldDB" id="B9XKL2"/>
<dbReference type="RefSeq" id="WP_007416355.1">
    <property type="nucleotide sequence ID" value="NZ_ABOX02000025.1"/>
</dbReference>
<dbReference type="STRING" id="320771.Cflav_PD2671"/>
<comment type="caution">
    <text evidence="7">The sequence shown here is derived from an EMBL/GenBank/DDBJ whole genome shotgun (WGS) entry which is preliminary data.</text>
</comment>
<evidence type="ECO:0000256" key="2">
    <source>
        <dbReference type="ARBA" id="ARBA00022692"/>
    </source>
</evidence>
<feature type="transmembrane region" description="Helical" evidence="5">
    <location>
        <begin position="130"/>
        <end position="147"/>
    </location>
</feature>
<dbReference type="Pfam" id="PF13515">
    <property type="entry name" value="FUSC_2"/>
    <property type="match status" value="1"/>
</dbReference>
<keyword evidence="3 5" id="KW-1133">Transmembrane helix</keyword>
<evidence type="ECO:0000313" key="8">
    <source>
        <dbReference type="Proteomes" id="UP000003688"/>
    </source>
</evidence>